<dbReference type="Proteomes" id="UP001221898">
    <property type="component" value="Unassembled WGS sequence"/>
</dbReference>
<proteinExistence type="predicted"/>
<evidence type="ECO:0000313" key="1">
    <source>
        <dbReference type="EMBL" id="KAJ8385952.1"/>
    </source>
</evidence>
<dbReference type="EMBL" id="JAINUG010000238">
    <property type="protein sequence ID" value="KAJ8385952.1"/>
    <property type="molecule type" value="Genomic_DNA"/>
</dbReference>
<dbReference type="AlphaFoldDB" id="A0AAD7RKS4"/>
<keyword evidence="2" id="KW-1185">Reference proteome</keyword>
<organism evidence="1 2">
    <name type="scientific">Aldrovandia affinis</name>
    <dbReference type="NCBI Taxonomy" id="143900"/>
    <lineage>
        <taxon>Eukaryota</taxon>
        <taxon>Metazoa</taxon>
        <taxon>Chordata</taxon>
        <taxon>Craniata</taxon>
        <taxon>Vertebrata</taxon>
        <taxon>Euteleostomi</taxon>
        <taxon>Actinopterygii</taxon>
        <taxon>Neopterygii</taxon>
        <taxon>Teleostei</taxon>
        <taxon>Notacanthiformes</taxon>
        <taxon>Halosauridae</taxon>
        <taxon>Aldrovandia</taxon>
    </lineage>
</organism>
<sequence length="219" mass="24979">MSFLFQVKENQTDFFSEKDGEGLHLFIGNTLNADKAFTERLGEASLTEVDDVEDCDIILAFCPISSRADIGEALQRIPDYKPAILVMIHHTSDPNYIVPENRNEIRSDTSLASLTKVDHVEDCDIILAFCPISSRADIGEALQRIPDYKPAILVMIHHTYDPNYIVPENRNEIRSDVLAVDILFHEKKGLLKCQRNDSAVDTVRRKLNLQQPVWEQDRR</sequence>
<protein>
    <submittedName>
        <fullName evidence="1">Uncharacterized protein</fullName>
    </submittedName>
</protein>
<reference evidence="1" key="1">
    <citation type="journal article" date="2023" name="Science">
        <title>Genome structures resolve the early diversification of teleost fishes.</title>
        <authorList>
            <person name="Parey E."/>
            <person name="Louis A."/>
            <person name="Montfort J."/>
            <person name="Bouchez O."/>
            <person name="Roques C."/>
            <person name="Iampietro C."/>
            <person name="Lluch J."/>
            <person name="Castinel A."/>
            <person name="Donnadieu C."/>
            <person name="Desvignes T."/>
            <person name="Floi Bucao C."/>
            <person name="Jouanno E."/>
            <person name="Wen M."/>
            <person name="Mejri S."/>
            <person name="Dirks R."/>
            <person name="Jansen H."/>
            <person name="Henkel C."/>
            <person name="Chen W.J."/>
            <person name="Zahm M."/>
            <person name="Cabau C."/>
            <person name="Klopp C."/>
            <person name="Thompson A.W."/>
            <person name="Robinson-Rechavi M."/>
            <person name="Braasch I."/>
            <person name="Lecointre G."/>
            <person name="Bobe J."/>
            <person name="Postlethwait J.H."/>
            <person name="Berthelot C."/>
            <person name="Roest Crollius H."/>
            <person name="Guiguen Y."/>
        </authorList>
    </citation>
    <scope>NUCLEOTIDE SEQUENCE</scope>
    <source>
        <strain evidence="1">NC1722</strain>
    </source>
</reference>
<dbReference type="PANTHER" id="PTHR34488:SF1">
    <property type="entry name" value="SI:CH211-245H14.1-RELATED"/>
    <property type="match status" value="1"/>
</dbReference>
<comment type="caution">
    <text evidence="1">The sequence shown here is derived from an EMBL/GenBank/DDBJ whole genome shotgun (WGS) entry which is preliminary data.</text>
</comment>
<accession>A0AAD7RKS4</accession>
<evidence type="ECO:0000313" key="2">
    <source>
        <dbReference type="Proteomes" id="UP001221898"/>
    </source>
</evidence>
<gene>
    <name evidence="1" type="ORF">AAFF_G00179140</name>
</gene>
<name>A0AAD7RKS4_9TELE</name>
<dbReference type="PANTHER" id="PTHR34488">
    <property type="entry name" value="SI:CH211-245H14.1-RELATED"/>
    <property type="match status" value="1"/>
</dbReference>